<dbReference type="EMBL" id="JBHMDM010000007">
    <property type="protein sequence ID" value="MFB9378569.1"/>
    <property type="molecule type" value="Genomic_DNA"/>
</dbReference>
<comment type="caution">
    <text evidence="1">The sequence shown here is derived from an EMBL/GenBank/DDBJ whole genome shotgun (WGS) entry which is preliminary data.</text>
</comment>
<dbReference type="RefSeq" id="WP_380136768.1">
    <property type="nucleotide sequence ID" value="NZ_JBHLUI010000008.1"/>
</dbReference>
<reference evidence="1 2" key="1">
    <citation type="submission" date="2024-09" db="EMBL/GenBank/DDBJ databases">
        <authorList>
            <person name="Sun Q."/>
            <person name="Mori K."/>
        </authorList>
    </citation>
    <scope>NUCLEOTIDE SEQUENCE [LARGE SCALE GENOMIC DNA]</scope>
    <source>
        <strain evidence="1 2">TISTR 1856</strain>
    </source>
</reference>
<evidence type="ECO:0000313" key="2">
    <source>
        <dbReference type="Proteomes" id="UP001589748"/>
    </source>
</evidence>
<sequence length="71" mass="7522">MSTATGRQKLTERLADVLVVAVDEADDVFPADAGPEGPSLLRLVLAVHKAADAAGIDMTDVFRAYGHRMTP</sequence>
<name>A0ABV5LWX6_9ACTN</name>
<evidence type="ECO:0000313" key="1">
    <source>
        <dbReference type="EMBL" id="MFB9378569.1"/>
    </source>
</evidence>
<proteinExistence type="predicted"/>
<keyword evidence="2" id="KW-1185">Reference proteome</keyword>
<accession>A0ABV5LWX6</accession>
<organism evidence="1 2">
    <name type="scientific">Kineococcus gynurae</name>
    <dbReference type="NCBI Taxonomy" id="452979"/>
    <lineage>
        <taxon>Bacteria</taxon>
        <taxon>Bacillati</taxon>
        <taxon>Actinomycetota</taxon>
        <taxon>Actinomycetes</taxon>
        <taxon>Kineosporiales</taxon>
        <taxon>Kineosporiaceae</taxon>
        <taxon>Kineococcus</taxon>
    </lineage>
</organism>
<gene>
    <name evidence="1" type="ORF">ACFFVI_16525</name>
</gene>
<dbReference type="Proteomes" id="UP001589748">
    <property type="component" value="Unassembled WGS sequence"/>
</dbReference>
<protein>
    <submittedName>
        <fullName evidence="1">Uncharacterized protein</fullName>
    </submittedName>
</protein>